<sequence length="82" mass="9313">MTRVHFTFVITVAFITGIHIVHAHFCRKDDRIVTRNDHEVCTFSQHIENDCKSAGPFYFGTDVVPNSLTTKCVVMNHTITCS</sequence>
<feature type="chain" id="PRO_5041392755" evidence="1">
    <location>
        <begin position="24"/>
        <end position="82"/>
    </location>
</feature>
<evidence type="ECO:0000313" key="3">
    <source>
        <dbReference type="Proteomes" id="UP001176961"/>
    </source>
</evidence>
<dbReference type="EMBL" id="CATQJL010000001">
    <property type="protein sequence ID" value="CAJ0590822.1"/>
    <property type="molecule type" value="Genomic_DNA"/>
</dbReference>
<accession>A0AA36DRK2</accession>
<proteinExistence type="predicted"/>
<keyword evidence="3" id="KW-1185">Reference proteome</keyword>
<dbReference type="Proteomes" id="UP001176961">
    <property type="component" value="Unassembled WGS sequence"/>
</dbReference>
<evidence type="ECO:0000256" key="1">
    <source>
        <dbReference type="SAM" id="SignalP"/>
    </source>
</evidence>
<organism evidence="2 3">
    <name type="scientific">Cylicocyclus nassatus</name>
    <name type="common">Nematode worm</name>
    <dbReference type="NCBI Taxonomy" id="53992"/>
    <lineage>
        <taxon>Eukaryota</taxon>
        <taxon>Metazoa</taxon>
        <taxon>Ecdysozoa</taxon>
        <taxon>Nematoda</taxon>
        <taxon>Chromadorea</taxon>
        <taxon>Rhabditida</taxon>
        <taxon>Rhabditina</taxon>
        <taxon>Rhabditomorpha</taxon>
        <taxon>Strongyloidea</taxon>
        <taxon>Strongylidae</taxon>
        <taxon>Cylicocyclus</taxon>
    </lineage>
</organism>
<feature type="signal peptide" evidence="1">
    <location>
        <begin position="1"/>
        <end position="23"/>
    </location>
</feature>
<gene>
    <name evidence="2" type="ORF">CYNAS_LOCUS2805</name>
</gene>
<name>A0AA36DRK2_CYLNA</name>
<evidence type="ECO:0000313" key="2">
    <source>
        <dbReference type="EMBL" id="CAJ0590822.1"/>
    </source>
</evidence>
<reference evidence="2" key="1">
    <citation type="submission" date="2023-07" db="EMBL/GenBank/DDBJ databases">
        <authorList>
            <consortium name="CYATHOMIX"/>
        </authorList>
    </citation>
    <scope>NUCLEOTIDE SEQUENCE</scope>
    <source>
        <strain evidence="2">N/A</strain>
    </source>
</reference>
<keyword evidence="1" id="KW-0732">Signal</keyword>
<dbReference type="AlphaFoldDB" id="A0AA36DRK2"/>
<protein>
    <submittedName>
        <fullName evidence="2">Uncharacterized protein</fullName>
    </submittedName>
</protein>
<comment type="caution">
    <text evidence="2">The sequence shown here is derived from an EMBL/GenBank/DDBJ whole genome shotgun (WGS) entry which is preliminary data.</text>
</comment>
<feature type="non-terminal residue" evidence="2">
    <location>
        <position position="1"/>
    </location>
</feature>